<dbReference type="HOGENOM" id="CLU_015046_1_0_11"/>
<sequence>MRIHALEVKDFRGIDHYRLEVPEAGVLVVEGPNEAGKSTLVRALDMLLTEKATAKKQYVKDTQPIGRDEGPTVTAELTVGGQRFTYAKQWVKGPRTEFRPHGPGQPLTGDDAHNHVVALLDEHGDETLRKALQLLQEGPLVVDGLGESRRLTAALDAVAGGDTGKDLDQAASLVERVESDAGVYWTAGGRESGELKRLRGEHEAAVQAEEQARAVVEALEGDVRRVAALGDAEERAAEAVTAAAARRAEAEEAWASTEAERAAAATAQEALVTARRDHERAVADQVARQALLAEAAEAAEAEAVAEEAREAALEPQQAAEESVAQVVARREEAEQAEAEARAASRTAEDQVALARAAAELTTLQRAVERLDALRERQRAIRALLEGDVVDDDALARITTAQDALRTATARRDAASPRLRVAGDASVPVVLDGRELPADERPWEAPMGAATLLEVAGVEVHVLPPRGADDSEVEAARRALSEALSEVGAQDVAHAHRLHAAVQRAAADRDAVDAELETALEGRSVEDWRADAADARVRVEQADGEAPSVTDAQAAALTAREALEAAREAAEAVRVEEGAARETAATRRAALDRAEVQRDAAAAAVARVQDRVAAARELVTDDAARAAVESTRHAVADAEHQVADRQEALAAAGSVSEEDLQSVRVAAERAEDRHRRARDEHLRAEAMLAQVGQEGRAEDLDAARTHLEQVTEAFTRVQARAEALKLLLTTLRNRRAEAQASYVQPFREALEELGSVLHPEGFAVEVAPDLSIVSRSVGGRPVPLEGLSTGAREQLSVLSRLAVAKVVDADEGMPVVLDDALGWSDPDRLRRMARALERAGADAQVLVLTCTPGRYDAIAGATVRTVEDLRAAAVG</sequence>
<feature type="domain" description="YhaN AAA" evidence="2">
    <location>
        <begin position="1"/>
        <end position="48"/>
    </location>
</feature>
<proteinExistence type="predicted"/>
<dbReference type="EMBL" id="CP001686">
    <property type="protein sequence ID" value="ACV07364.1"/>
    <property type="molecule type" value="Genomic_DNA"/>
</dbReference>
<name>C7NFB1_KYTSD</name>
<dbReference type="STRING" id="478801.Ksed_23970"/>
<dbReference type="InterPro" id="IPR038734">
    <property type="entry name" value="YhaN_AAA"/>
</dbReference>
<feature type="coiled-coil region" evidence="1">
    <location>
        <begin position="659"/>
        <end position="686"/>
    </location>
</feature>
<dbReference type="Pfam" id="PF13514">
    <property type="entry name" value="AAA_27"/>
    <property type="match status" value="1"/>
</dbReference>
<reference evidence="3 4" key="1">
    <citation type="journal article" date="2009" name="Stand. Genomic Sci.">
        <title>Complete genome sequence of Kytococcus sedentarius type strain (541).</title>
        <authorList>
            <person name="Sims D."/>
            <person name="Brettin T."/>
            <person name="Detter J.C."/>
            <person name="Han C."/>
            <person name="Lapidus A."/>
            <person name="Copeland A."/>
            <person name="Glavina Del Rio T."/>
            <person name="Nolan M."/>
            <person name="Chen F."/>
            <person name="Lucas S."/>
            <person name="Tice H."/>
            <person name="Cheng J.F."/>
            <person name="Bruce D."/>
            <person name="Goodwin L."/>
            <person name="Pitluck S."/>
            <person name="Ovchinnikova G."/>
            <person name="Pati A."/>
            <person name="Ivanova N."/>
            <person name="Mavrommatis K."/>
            <person name="Chen A."/>
            <person name="Palaniappan K."/>
            <person name="D'haeseleer P."/>
            <person name="Chain P."/>
            <person name="Bristow J."/>
            <person name="Eisen J.A."/>
            <person name="Markowitz V."/>
            <person name="Hugenholtz P."/>
            <person name="Schneider S."/>
            <person name="Goker M."/>
            <person name="Pukall R."/>
            <person name="Kyrpides N.C."/>
            <person name="Klenk H.P."/>
        </authorList>
    </citation>
    <scope>NUCLEOTIDE SEQUENCE [LARGE SCALE GENOMIC DNA]</scope>
    <source>
        <strain evidence="4">ATCC 14392 / DSM 20547 / JCM 11482 / CCUG 33030 / NBRC 15357 / NCTC 11040 / CCM 314 / 541</strain>
    </source>
</reference>
<evidence type="ECO:0000313" key="4">
    <source>
        <dbReference type="Proteomes" id="UP000006666"/>
    </source>
</evidence>
<evidence type="ECO:0000256" key="1">
    <source>
        <dbReference type="SAM" id="Coils"/>
    </source>
</evidence>
<dbReference type="SUPFAM" id="SSF52540">
    <property type="entry name" value="P-loop containing nucleoside triphosphate hydrolases"/>
    <property type="match status" value="1"/>
</dbReference>
<dbReference type="InterPro" id="IPR027417">
    <property type="entry name" value="P-loop_NTPase"/>
</dbReference>
<keyword evidence="1" id="KW-0175">Coiled coil</keyword>
<evidence type="ECO:0000313" key="3">
    <source>
        <dbReference type="EMBL" id="ACV07364.1"/>
    </source>
</evidence>
<dbReference type="RefSeq" id="WP_015780293.1">
    <property type="nucleotide sequence ID" value="NC_013169.1"/>
</dbReference>
<dbReference type="KEGG" id="kse:Ksed_23970"/>
<feature type="coiled-coil region" evidence="1">
    <location>
        <begin position="291"/>
        <end position="383"/>
    </location>
</feature>
<dbReference type="PANTHER" id="PTHR41259:SF1">
    <property type="entry name" value="DOUBLE-STRAND BREAK REPAIR RAD50 ATPASE, PUTATIVE-RELATED"/>
    <property type="match status" value="1"/>
</dbReference>
<protein>
    <recommendedName>
        <fullName evidence="2">YhaN AAA domain-containing protein</fullName>
    </recommendedName>
</protein>
<organism evidence="3 4">
    <name type="scientific">Kytococcus sedentarius (strain ATCC 14392 / DSM 20547 / JCM 11482 / CCUG 33030 / NBRC 15357 / NCTC 11040 / CCM 314 / 541)</name>
    <name type="common">Micrococcus sedentarius</name>
    <dbReference type="NCBI Taxonomy" id="478801"/>
    <lineage>
        <taxon>Bacteria</taxon>
        <taxon>Bacillati</taxon>
        <taxon>Actinomycetota</taxon>
        <taxon>Actinomycetes</taxon>
        <taxon>Micrococcales</taxon>
        <taxon>Kytococcaceae</taxon>
        <taxon>Kytococcus</taxon>
    </lineage>
</organism>
<evidence type="ECO:0000259" key="2">
    <source>
        <dbReference type="Pfam" id="PF13514"/>
    </source>
</evidence>
<dbReference type="AlphaFoldDB" id="C7NFB1"/>
<dbReference type="PANTHER" id="PTHR41259">
    <property type="entry name" value="DOUBLE-STRAND BREAK REPAIR RAD50 ATPASE, PUTATIVE-RELATED"/>
    <property type="match status" value="1"/>
</dbReference>
<dbReference type="Proteomes" id="UP000006666">
    <property type="component" value="Chromosome"/>
</dbReference>
<dbReference type="Gene3D" id="3.40.50.300">
    <property type="entry name" value="P-loop containing nucleotide triphosphate hydrolases"/>
    <property type="match status" value="2"/>
</dbReference>
<dbReference type="eggNOG" id="COG0419">
    <property type="taxonomic scope" value="Bacteria"/>
</dbReference>
<accession>C7NFB1</accession>
<gene>
    <name evidence="3" type="ordered locus">Ksed_23970</name>
</gene>
<keyword evidence="4" id="KW-1185">Reference proteome</keyword>